<dbReference type="InterPro" id="IPR000620">
    <property type="entry name" value="EamA_dom"/>
</dbReference>
<feature type="transmembrane region" description="Helical" evidence="6">
    <location>
        <begin position="263"/>
        <end position="279"/>
    </location>
</feature>
<feature type="transmembrane region" description="Helical" evidence="6">
    <location>
        <begin position="229"/>
        <end position="251"/>
    </location>
</feature>
<dbReference type="Proteomes" id="UP000295793">
    <property type="component" value="Unassembled WGS sequence"/>
</dbReference>
<gene>
    <name evidence="8" type="ORF">BCF53_103172</name>
</gene>
<feature type="transmembrane region" description="Helical" evidence="6">
    <location>
        <begin position="50"/>
        <end position="70"/>
    </location>
</feature>
<evidence type="ECO:0000313" key="8">
    <source>
        <dbReference type="EMBL" id="TCS42511.1"/>
    </source>
</evidence>
<evidence type="ECO:0000259" key="7">
    <source>
        <dbReference type="Pfam" id="PF00892"/>
    </source>
</evidence>
<evidence type="ECO:0000313" key="9">
    <source>
        <dbReference type="Proteomes" id="UP000295793"/>
    </source>
</evidence>
<dbReference type="InterPro" id="IPR050638">
    <property type="entry name" value="AA-Vitamin_Transporters"/>
</dbReference>
<feature type="domain" description="EamA" evidence="7">
    <location>
        <begin position="22"/>
        <end position="154"/>
    </location>
</feature>
<dbReference type="PANTHER" id="PTHR32322">
    <property type="entry name" value="INNER MEMBRANE TRANSPORTER"/>
    <property type="match status" value="1"/>
</dbReference>
<dbReference type="PANTHER" id="PTHR32322:SF18">
    <property type="entry name" value="S-ADENOSYLMETHIONINE_S-ADENOSYLHOMOCYSTEINE TRANSPORTER"/>
    <property type="match status" value="1"/>
</dbReference>
<keyword evidence="3 6" id="KW-0812">Transmembrane</keyword>
<feature type="domain" description="EamA" evidence="7">
    <location>
        <begin position="168"/>
        <end position="302"/>
    </location>
</feature>
<evidence type="ECO:0000256" key="5">
    <source>
        <dbReference type="ARBA" id="ARBA00023136"/>
    </source>
</evidence>
<reference evidence="8 9" key="1">
    <citation type="submission" date="2019-03" db="EMBL/GenBank/DDBJ databases">
        <title>Genomic Encyclopedia of Archaeal and Bacterial Type Strains, Phase II (KMG-II): from individual species to whole genera.</title>
        <authorList>
            <person name="Goeker M."/>
        </authorList>
    </citation>
    <scope>NUCLEOTIDE SEQUENCE [LARGE SCALE GENOMIC DNA]</scope>
    <source>
        <strain evidence="8 9">DSM 15388</strain>
    </source>
</reference>
<evidence type="ECO:0000256" key="2">
    <source>
        <dbReference type="ARBA" id="ARBA00022475"/>
    </source>
</evidence>
<keyword evidence="9" id="KW-1185">Reference proteome</keyword>
<dbReference type="AlphaFoldDB" id="A0A4R3IB77"/>
<dbReference type="GO" id="GO:0005886">
    <property type="term" value="C:plasma membrane"/>
    <property type="evidence" value="ECO:0007669"/>
    <property type="project" value="UniProtKB-SubCell"/>
</dbReference>
<feature type="transmembrane region" description="Helical" evidence="6">
    <location>
        <begin position="194"/>
        <end position="217"/>
    </location>
</feature>
<dbReference type="InterPro" id="IPR037185">
    <property type="entry name" value="EmrE-like"/>
</dbReference>
<evidence type="ECO:0000256" key="4">
    <source>
        <dbReference type="ARBA" id="ARBA00022989"/>
    </source>
</evidence>
<evidence type="ECO:0000256" key="3">
    <source>
        <dbReference type="ARBA" id="ARBA00022692"/>
    </source>
</evidence>
<dbReference type="SUPFAM" id="SSF103481">
    <property type="entry name" value="Multidrug resistance efflux transporter EmrE"/>
    <property type="match status" value="2"/>
</dbReference>
<sequence length="304" mass="32236">MQQVLAPDSDVARPIRLSPQLKGYAAIAMVVFIWSGFALTMRAISSSGLTTADVALIRFALPVFVFAPFSRRQWHEIRRIRWLDAMLILTAGVPFFYLAALGAKTAPAAFVGTVLAGTSPLFVAILAACFSRQKITKNRGFALLLILAGVFSMLFGQSGPLTQQMFNGLIFLLLGGLVWAAFTMSVKRSRLSPISVAIVMSGGSLAITLLLIMTGMVKSNIGVFSLHDAMPFILVQGLCVGVLATTGYSYAVSQLGSAKSSTFGSLSPALTALLAVPVFHESLTLFVVIGVSLAVLGVVLSNRS</sequence>
<dbReference type="Pfam" id="PF00892">
    <property type="entry name" value="EamA"/>
    <property type="match status" value="2"/>
</dbReference>
<organism evidence="8 9">
    <name type="scientific">Reinekea marinisedimentorum</name>
    <dbReference type="NCBI Taxonomy" id="230495"/>
    <lineage>
        <taxon>Bacteria</taxon>
        <taxon>Pseudomonadati</taxon>
        <taxon>Pseudomonadota</taxon>
        <taxon>Gammaproteobacteria</taxon>
        <taxon>Oceanospirillales</taxon>
        <taxon>Saccharospirillaceae</taxon>
        <taxon>Reinekea</taxon>
    </lineage>
</organism>
<comment type="caution">
    <text evidence="8">The sequence shown here is derived from an EMBL/GenBank/DDBJ whole genome shotgun (WGS) entry which is preliminary data.</text>
</comment>
<evidence type="ECO:0000256" key="6">
    <source>
        <dbReference type="SAM" id="Phobius"/>
    </source>
</evidence>
<accession>A0A4R3IB77</accession>
<name>A0A4R3IB77_9GAMM</name>
<keyword evidence="4 6" id="KW-1133">Transmembrane helix</keyword>
<evidence type="ECO:0000256" key="1">
    <source>
        <dbReference type="ARBA" id="ARBA00004651"/>
    </source>
</evidence>
<dbReference type="OrthoDB" id="8162550at2"/>
<feature type="transmembrane region" description="Helical" evidence="6">
    <location>
        <begin position="285"/>
        <end position="302"/>
    </location>
</feature>
<proteinExistence type="predicted"/>
<keyword evidence="5 6" id="KW-0472">Membrane</keyword>
<feature type="transmembrane region" description="Helical" evidence="6">
    <location>
        <begin position="165"/>
        <end position="182"/>
    </location>
</feature>
<feature type="transmembrane region" description="Helical" evidence="6">
    <location>
        <begin position="23"/>
        <end position="44"/>
    </location>
</feature>
<feature type="transmembrane region" description="Helical" evidence="6">
    <location>
        <begin position="82"/>
        <end position="103"/>
    </location>
</feature>
<dbReference type="EMBL" id="SLZR01000003">
    <property type="protein sequence ID" value="TCS42511.1"/>
    <property type="molecule type" value="Genomic_DNA"/>
</dbReference>
<feature type="transmembrane region" description="Helical" evidence="6">
    <location>
        <begin position="141"/>
        <end position="159"/>
    </location>
</feature>
<comment type="subcellular location">
    <subcellularLocation>
        <location evidence="1">Cell membrane</location>
        <topology evidence="1">Multi-pass membrane protein</topology>
    </subcellularLocation>
</comment>
<feature type="transmembrane region" description="Helical" evidence="6">
    <location>
        <begin position="109"/>
        <end position="129"/>
    </location>
</feature>
<dbReference type="RefSeq" id="WP_132700426.1">
    <property type="nucleotide sequence ID" value="NZ_SLZR01000003.1"/>
</dbReference>
<dbReference type="Gene3D" id="1.10.3730.20">
    <property type="match status" value="1"/>
</dbReference>
<protein>
    <submittedName>
        <fullName evidence="8">EamA-like transporter family protein</fullName>
    </submittedName>
</protein>
<keyword evidence="2" id="KW-1003">Cell membrane</keyword>